<reference evidence="2" key="1">
    <citation type="submission" date="2020-06" db="EMBL/GenBank/DDBJ databases">
        <authorList>
            <person name="Li T."/>
            <person name="Hu X."/>
            <person name="Zhang T."/>
            <person name="Song X."/>
            <person name="Zhang H."/>
            <person name="Dai N."/>
            <person name="Sheng W."/>
            <person name="Hou X."/>
            <person name="Wei L."/>
        </authorList>
    </citation>
    <scope>NUCLEOTIDE SEQUENCE</scope>
    <source>
        <strain evidence="2">G01</strain>
        <tissue evidence="2">Leaf</tissue>
    </source>
</reference>
<accession>A0AAW2MP79</accession>
<feature type="compositionally biased region" description="Basic and acidic residues" evidence="1">
    <location>
        <begin position="354"/>
        <end position="364"/>
    </location>
</feature>
<gene>
    <name evidence="2" type="ORF">Sangu_1501200</name>
</gene>
<feature type="region of interest" description="Disordered" evidence="1">
    <location>
        <begin position="169"/>
        <end position="192"/>
    </location>
</feature>
<feature type="compositionally biased region" description="Polar residues" evidence="1">
    <location>
        <begin position="258"/>
        <end position="270"/>
    </location>
</feature>
<dbReference type="PANTHER" id="PTHR33623">
    <property type="entry name" value="OS04G0572500 PROTEIN"/>
    <property type="match status" value="1"/>
</dbReference>
<dbReference type="EMBL" id="JACGWK010000009">
    <property type="protein sequence ID" value="KAL0333450.1"/>
    <property type="molecule type" value="Genomic_DNA"/>
</dbReference>
<name>A0AAW2MP79_9LAMI</name>
<protein>
    <recommendedName>
        <fullName evidence="3">DUF4378 domain-containing protein</fullName>
    </recommendedName>
</protein>
<feature type="compositionally biased region" description="Low complexity" evidence="1">
    <location>
        <begin position="176"/>
        <end position="185"/>
    </location>
</feature>
<evidence type="ECO:0008006" key="3">
    <source>
        <dbReference type="Google" id="ProtNLM"/>
    </source>
</evidence>
<reference evidence="2" key="2">
    <citation type="journal article" date="2024" name="Plant">
        <title>Genomic evolution and insights into agronomic trait innovations of Sesamum species.</title>
        <authorList>
            <person name="Miao H."/>
            <person name="Wang L."/>
            <person name="Qu L."/>
            <person name="Liu H."/>
            <person name="Sun Y."/>
            <person name="Le M."/>
            <person name="Wang Q."/>
            <person name="Wei S."/>
            <person name="Zheng Y."/>
            <person name="Lin W."/>
            <person name="Duan Y."/>
            <person name="Cao H."/>
            <person name="Xiong S."/>
            <person name="Wang X."/>
            <person name="Wei L."/>
            <person name="Li C."/>
            <person name="Ma Q."/>
            <person name="Ju M."/>
            <person name="Zhao R."/>
            <person name="Li G."/>
            <person name="Mu C."/>
            <person name="Tian Q."/>
            <person name="Mei H."/>
            <person name="Zhang T."/>
            <person name="Gao T."/>
            <person name="Zhang H."/>
        </authorList>
    </citation>
    <scope>NUCLEOTIDE SEQUENCE</scope>
    <source>
        <strain evidence="2">G01</strain>
    </source>
</reference>
<feature type="compositionally biased region" description="Polar residues" evidence="1">
    <location>
        <begin position="33"/>
        <end position="54"/>
    </location>
</feature>
<sequence length="494" mass="56577">MMAHKQLLHELLKQDQEPFHLKSYIAERRSQLKKSSPTTTLQVKNRKPVTSTKPRNLRRHACFLSSPDVRKSPFLDFPSPTMSPCKSPAGAVFLHVPSGTAALLVEAAMRIQKQQQQSKARGQIKNVGFGLFGSFLKRLKDRSKNKQRALGDNQMNVFRNHELKERETLPGNTRISCSSSTGSLSRGDLQEASTSTCRRYHLEFDEINDEFGLGEERFCSSPVSPFRFSLHRSASSSGRRTPDFSSPAPSPSRHVKQENGNYESRNSDNVQGDEEEKEQCSPVSVLVPFFEDDDHVSGEAEVEDEETKTRKIMISSPVMQMYKVRAKEQLLHRLRRFEQLAELDPIELERKLLEDSDNEYHQGESESDEDKPLSPYRKQDLDTYVNKAFSLSSLQHNSRKSKIICLCTKEEMLRRICNRLNPSKVVEIDTIGNRVELDIKGDINGWKTFREQAEETVAEVEVGIFELLVKELSEELFNMDEQRQELEYVNIECS</sequence>
<dbReference type="AlphaFoldDB" id="A0AAW2MP79"/>
<comment type="caution">
    <text evidence="2">The sequence shown here is derived from an EMBL/GenBank/DDBJ whole genome shotgun (WGS) entry which is preliminary data.</text>
</comment>
<feature type="region of interest" description="Disordered" evidence="1">
    <location>
        <begin position="354"/>
        <end position="376"/>
    </location>
</feature>
<feature type="region of interest" description="Disordered" evidence="1">
    <location>
        <begin position="232"/>
        <end position="281"/>
    </location>
</feature>
<organism evidence="2">
    <name type="scientific">Sesamum angustifolium</name>
    <dbReference type="NCBI Taxonomy" id="2727405"/>
    <lineage>
        <taxon>Eukaryota</taxon>
        <taxon>Viridiplantae</taxon>
        <taxon>Streptophyta</taxon>
        <taxon>Embryophyta</taxon>
        <taxon>Tracheophyta</taxon>
        <taxon>Spermatophyta</taxon>
        <taxon>Magnoliopsida</taxon>
        <taxon>eudicotyledons</taxon>
        <taxon>Gunneridae</taxon>
        <taxon>Pentapetalae</taxon>
        <taxon>asterids</taxon>
        <taxon>lamiids</taxon>
        <taxon>Lamiales</taxon>
        <taxon>Pedaliaceae</taxon>
        <taxon>Sesamum</taxon>
    </lineage>
</organism>
<evidence type="ECO:0000313" key="2">
    <source>
        <dbReference type="EMBL" id="KAL0333450.1"/>
    </source>
</evidence>
<feature type="region of interest" description="Disordered" evidence="1">
    <location>
        <begin position="30"/>
        <end position="57"/>
    </location>
</feature>
<evidence type="ECO:0000256" key="1">
    <source>
        <dbReference type="SAM" id="MobiDB-lite"/>
    </source>
</evidence>
<dbReference type="PANTHER" id="PTHR33623:SF5">
    <property type="entry name" value="HISTONE-LYSINE N-METHYLTRANSFERASE SETD1B-LIKE PROTEIN"/>
    <property type="match status" value="1"/>
</dbReference>
<proteinExistence type="predicted"/>